<accession>A0A7Y9ZC45</accession>
<name>A0A7Y9ZC45_9MICO</name>
<protein>
    <submittedName>
        <fullName evidence="7">[protein-PII] uridylyltransferase</fullName>
        <ecNumber evidence="7">2.7.7.59</ecNumber>
    </submittedName>
</protein>
<keyword evidence="1 7" id="KW-0808">Transferase</keyword>
<organism evidence="7 8">
    <name type="scientific">Demequina lutea</name>
    <dbReference type="NCBI Taxonomy" id="431489"/>
    <lineage>
        <taxon>Bacteria</taxon>
        <taxon>Bacillati</taxon>
        <taxon>Actinomycetota</taxon>
        <taxon>Actinomycetes</taxon>
        <taxon>Micrococcales</taxon>
        <taxon>Demequinaceae</taxon>
        <taxon>Demequina</taxon>
    </lineage>
</organism>
<dbReference type="PROSITE" id="PS51831">
    <property type="entry name" value="HD"/>
    <property type="match status" value="1"/>
</dbReference>
<evidence type="ECO:0000256" key="1">
    <source>
        <dbReference type="ARBA" id="ARBA00022679"/>
    </source>
</evidence>
<evidence type="ECO:0000313" key="7">
    <source>
        <dbReference type="EMBL" id="NYI41883.1"/>
    </source>
</evidence>
<dbReference type="AlphaFoldDB" id="A0A7Y9ZC45"/>
<dbReference type="EC" id="2.7.7.59" evidence="7"/>
<feature type="domain" description="HD" evidence="6">
    <location>
        <begin position="440"/>
        <end position="542"/>
    </location>
</feature>
<keyword evidence="3" id="KW-0378">Hydrolase</keyword>
<dbReference type="RefSeq" id="WP_062075738.1">
    <property type="nucleotide sequence ID" value="NZ_BBRC01000013.1"/>
</dbReference>
<dbReference type="InterPro" id="IPR013546">
    <property type="entry name" value="PII_UdlTrfase/GS_AdlTrfase"/>
</dbReference>
<dbReference type="Gene3D" id="1.10.3090.10">
    <property type="entry name" value="cca-adding enzyme, domain 2"/>
    <property type="match status" value="1"/>
</dbReference>
<dbReference type="Pfam" id="PF01966">
    <property type="entry name" value="HD"/>
    <property type="match status" value="1"/>
</dbReference>
<proteinExistence type="predicted"/>
<gene>
    <name evidence="7" type="ORF">BKA03_002002</name>
</gene>
<dbReference type="InterPro" id="IPR003607">
    <property type="entry name" value="HD/PDEase_dom"/>
</dbReference>
<dbReference type="Proteomes" id="UP000547973">
    <property type="component" value="Unassembled WGS sequence"/>
</dbReference>
<keyword evidence="8" id="KW-1185">Reference proteome</keyword>
<dbReference type="Pfam" id="PF08335">
    <property type="entry name" value="GlnD_UR_UTase"/>
    <property type="match status" value="1"/>
</dbReference>
<dbReference type="PANTHER" id="PTHR47320">
    <property type="entry name" value="BIFUNCTIONAL URIDYLYLTRANSFERASE/URIDYLYL-REMOVING ENZYME"/>
    <property type="match status" value="1"/>
</dbReference>
<dbReference type="SUPFAM" id="SSF109604">
    <property type="entry name" value="HD-domain/PDEase-like"/>
    <property type="match status" value="1"/>
</dbReference>
<evidence type="ECO:0000256" key="3">
    <source>
        <dbReference type="ARBA" id="ARBA00022801"/>
    </source>
</evidence>
<evidence type="ECO:0000259" key="6">
    <source>
        <dbReference type="PROSITE" id="PS51831"/>
    </source>
</evidence>
<dbReference type="InterPro" id="IPR006674">
    <property type="entry name" value="HD_domain"/>
</dbReference>
<reference evidence="7 8" key="1">
    <citation type="submission" date="2020-07" db="EMBL/GenBank/DDBJ databases">
        <title>Sequencing the genomes of 1000 actinobacteria strains.</title>
        <authorList>
            <person name="Klenk H.-P."/>
        </authorList>
    </citation>
    <scope>NUCLEOTIDE SEQUENCE [LARGE SCALE GENOMIC DNA]</scope>
    <source>
        <strain evidence="7 8">DSM 19970</strain>
    </source>
</reference>
<dbReference type="PANTHER" id="PTHR47320:SF1">
    <property type="entry name" value="BIFUNCTIONAL URIDYLYLTRANSFERASE_URIDYLYL-REMOVING ENZYME"/>
    <property type="match status" value="1"/>
</dbReference>
<evidence type="ECO:0000313" key="8">
    <source>
        <dbReference type="Proteomes" id="UP000547973"/>
    </source>
</evidence>
<dbReference type="SUPFAM" id="SSF81301">
    <property type="entry name" value="Nucleotidyltransferase"/>
    <property type="match status" value="1"/>
</dbReference>
<keyword evidence="2 7" id="KW-0548">Nucleotidyltransferase</keyword>
<dbReference type="SMART" id="SM00471">
    <property type="entry name" value="HDc"/>
    <property type="match status" value="1"/>
</dbReference>
<comment type="caution">
    <text evidence="7">The sequence shown here is derived from an EMBL/GenBank/DDBJ whole genome shotgun (WGS) entry which is preliminary data.</text>
</comment>
<dbReference type="InterPro" id="IPR010043">
    <property type="entry name" value="UTase/UR"/>
</dbReference>
<keyword evidence="4" id="KW-0460">Magnesium</keyword>
<evidence type="ECO:0000256" key="5">
    <source>
        <dbReference type="ARBA" id="ARBA00023268"/>
    </source>
</evidence>
<evidence type="ECO:0000256" key="4">
    <source>
        <dbReference type="ARBA" id="ARBA00022842"/>
    </source>
</evidence>
<sequence>MGRSDAVRDDSHAEVPHPLGVRDLKRERQELALALSHSPGRERRQALAALVNERLAEHFAMVVDGVDGLTLAAVGSVGRAEAGPQSDLDLVLLHDGTSKGKAAAAAAAQRLWYPIWDAGLQLDHSTRSLVECRQVASKDLAAAAGLLDLRHIAGDELLAQQARSAILADWRSAARRRLPDLLAASRARAERCGELAYLIEPNLKESRGGLRDYVSLTALSATWLTDKPHGSVDDAANHLLDVRDAVQMVTGRATHIVGRHIASDVAEHMGYDDVDELLASVAGAGRVIAFAVDTTERGARRSLEKSGVGSRAFLAKRRGSAPRHVHVAQGLIDVDGELALAPGYVAEDDAALPVRAAAAAATKGLAFTPSLLEAFARCPELPVPWPEEVREHFGELLRASQHLASVWEALDVAGQIVRWIPQWAPVHNRPQRNPFHVYTVDRHQVETVVLAGRMRRQVGDSDLLLYAALFHDIGKQAGVIDHSAYGAALIPGIAAHIGLPEAVAADMQILVREHLTLADFATTRDAGDPAVATELMERLDGRHDLFETLRVLTEADARAASPKAWTTWREQLIENLTSRVRASLGPEPQVR</sequence>
<dbReference type="GO" id="GO:0016787">
    <property type="term" value="F:hydrolase activity"/>
    <property type="evidence" value="ECO:0007669"/>
    <property type="project" value="UniProtKB-KW"/>
</dbReference>
<keyword evidence="5" id="KW-0511">Multifunctional enzyme</keyword>
<evidence type="ECO:0000256" key="2">
    <source>
        <dbReference type="ARBA" id="ARBA00022695"/>
    </source>
</evidence>
<dbReference type="EMBL" id="JACBZO010000001">
    <property type="protein sequence ID" value="NYI41883.1"/>
    <property type="molecule type" value="Genomic_DNA"/>
</dbReference>
<dbReference type="InterPro" id="IPR043519">
    <property type="entry name" value="NT_sf"/>
</dbReference>
<dbReference type="OrthoDB" id="9758038at2"/>
<dbReference type="GO" id="GO:0008773">
    <property type="term" value="F:[protein-PII] uridylyltransferase activity"/>
    <property type="evidence" value="ECO:0007669"/>
    <property type="project" value="UniProtKB-EC"/>
</dbReference>